<dbReference type="GO" id="GO:0004341">
    <property type="term" value="F:gluconolactonase activity"/>
    <property type="evidence" value="ECO:0007669"/>
    <property type="project" value="UniProtKB-EC"/>
</dbReference>
<name>A0A7W6H6P7_9HYPH</name>
<feature type="domain" description="SMP-30/Gluconolactonase/LRE-like region" evidence="5">
    <location>
        <begin position="58"/>
        <end position="311"/>
    </location>
</feature>
<dbReference type="PANTHER" id="PTHR47572:SF4">
    <property type="entry name" value="LACTONASE DRP35"/>
    <property type="match status" value="1"/>
</dbReference>
<comment type="cofactor">
    <cofactor evidence="3">
        <name>Zn(2+)</name>
        <dbReference type="ChEBI" id="CHEBI:29105"/>
    </cofactor>
    <text evidence="3">Binds 1 divalent metal cation per subunit.</text>
</comment>
<feature type="active site" description="Proton donor/acceptor" evidence="2">
    <location>
        <position position="258"/>
    </location>
</feature>
<dbReference type="PRINTS" id="PR01790">
    <property type="entry name" value="SMP30FAMILY"/>
</dbReference>
<dbReference type="InterPro" id="IPR005511">
    <property type="entry name" value="SMP-30"/>
</dbReference>
<feature type="binding site" evidence="3">
    <location>
        <position position="170"/>
    </location>
    <ligand>
        <name>substrate</name>
    </ligand>
</feature>
<feature type="binding site" evidence="3">
    <location>
        <position position="204"/>
    </location>
    <ligand>
        <name>a divalent metal cation</name>
        <dbReference type="ChEBI" id="CHEBI:60240"/>
    </ligand>
</feature>
<feature type="binding site" evidence="3">
    <location>
        <position position="146"/>
    </location>
    <ligand>
        <name>substrate</name>
    </ligand>
</feature>
<sequence length="331" mass="35024">MTMSRRAVLATLAALPLGALARPSVSSAASIVRVDDPEMAAIVRPDAAWRTIHEGGLWCEGVCWAPALGGLVFSDVKRNRMAVVGEDGAVRPFRDPSNNANGNVLDAEGRLVTCEHRGRRVVRQETDGTLTVLAERFEGLRLNSPNDAALAPDGAIWFTDPVYGITQPDEGIVAEPEQAARRIYRIDPATGALEAMIEAIDQPNGLVFSPDGRTLYVSESGGGPNPEGGRAVMAFEIEDARRVGPGRVFAALEAGVPDGLAVDRDGRVYVASQDGIRIHAADGRRLGRLATATATGNVAFGGPDGRRLFVAEGERVLALDLDVAGLAIETR</sequence>
<dbReference type="GO" id="GO:0046872">
    <property type="term" value="F:metal ion binding"/>
    <property type="evidence" value="ECO:0007669"/>
    <property type="project" value="UniProtKB-KW"/>
</dbReference>
<keyword evidence="4" id="KW-0732">Signal</keyword>
<dbReference type="RefSeq" id="WP_246393263.1">
    <property type="nucleotide sequence ID" value="NZ_JACIEK010000011.1"/>
</dbReference>
<comment type="caution">
    <text evidence="6">The sequence shown here is derived from an EMBL/GenBank/DDBJ whole genome shotgun (WGS) entry which is preliminary data.</text>
</comment>
<dbReference type="PANTHER" id="PTHR47572">
    <property type="entry name" value="LIPOPROTEIN-RELATED"/>
    <property type="match status" value="1"/>
</dbReference>
<evidence type="ECO:0000313" key="7">
    <source>
        <dbReference type="Proteomes" id="UP000542776"/>
    </source>
</evidence>
<evidence type="ECO:0000313" key="6">
    <source>
        <dbReference type="EMBL" id="MBB3999590.1"/>
    </source>
</evidence>
<feature type="binding site" evidence="3">
    <location>
        <position position="258"/>
    </location>
    <ligand>
        <name>a divalent metal cation</name>
        <dbReference type="ChEBI" id="CHEBI:60240"/>
    </ligand>
</feature>
<keyword evidence="3" id="KW-0479">Metal-binding</keyword>
<evidence type="ECO:0000256" key="1">
    <source>
        <dbReference type="ARBA" id="ARBA00022801"/>
    </source>
</evidence>
<evidence type="ECO:0000256" key="4">
    <source>
        <dbReference type="SAM" id="SignalP"/>
    </source>
</evidence>
<feature type="binding site" evidence="3">
    <location>
        <position position="60"/>
    </location>
    <ligand>
        <name>a divalent metal cation</name>
        <dbReference type="ChEBI" id="CHEBI:60240"/>
    </ligand>
</feature>
<accession>A0A7W6H6P7</accession>
<gene>
    <name evidence="6" type="ORF">GGR04_003460</name>
</gene>
<keyword evidence="1 6" id="KW-0378">Hydrolase</keyword>
<dbReference type="InterPro" id="IPR013658">
    <property type="entry name" value="SGL"/>
</dbReference>
<dbReference type="Gene3D" id="2.120.10.30">
    <property type="entry name" value="TolB, C-terminal domain"/>
    <property type="match status" value="1"/>
</dbReference>
<dbReference type="Proteomes" id="UP000542776">
    <property type="component" value="Unassembled WGS sequence"/>
</dbReference>
<protein>
    <submittedName>
        <fullName evidence="6">Gluconolactonase</fullName>
        <ecNumber evidence="6">3.1.1.17</ecNumber>
    </submittedName>
</protein>
<dbReference type="PROSITE" id="PS51318">
    <property type="entry name" value="TAT"/>
    <property type="match status" value="1"/>
</dbReference>
<dbReference type="InterPro" id="IPR051262">
    <property type="entry name" value="SMP-30/CGR1_Lactonase"/>
</dbReference>
<reference evidence="6 7" key="1">
    <citation type="submission" date="2020-08" db="EMBL/GenBank/DDBJ databases">
        <title>Genomic Encyclopedia of Type Strains, Phase IV (KMG-IV): sequencing the most valuable type-strain genomes for metagenomic binning, comparative biology and taxonomic classification.</title>
        <authorList>
            <person name="Goeker M."/>
        </authorList>
    </citation>
    <scope>NUCLEOTIDE SEQUENCE [LARGE SCALE GENOMIC DNA]</scope>
    <source>
        <strain evidence="6 7">DSM 102238</strain>
    </source>
</reference>
<dbReference type="Pfam" id="PF08450">
    <property type="entry name" value="SGL"/>
    <property type="match status" value="1"/>
</dbReference>
<dbReference type="EMBL" id="JACIEK010000011">
    <property type="protein sequence ID" value="MBB3999590.1"/>
    <property type="molecule type" value="Genomic_DNA"/>
</dbReference>
<dbReference type="AlphaFoldDB" id="A0A7W6H6P7"/>
<keyword evidence="7" id="KW-1185">Reference proteome</keyword>
<organism evidence="6 7">
    <name type="scientific">Aureimonas pseudogalii</name>
    <dbReference type="NCBI Taxonomy" id="1744844"/>
    <lineage>
        <taxon>Bacteria</taxon>
        <taxon>Pseudomonadati</taxon>
        <taxon>Pseudomonadota</taxon>
        <taxon>Alphaproteobacteria</taxon>
        <taxon>Hyphomicrobiales</taxon>
        <taxon>Aurantimonadaceae</taxon>
        <taxon>Aureimonas</taxon>
    </lineage>
</organism>
<dbReference type="InterPro" id="IPR006311">
    <property type="entry name" value="TAT_signal"/>
</dbReference>
<dbReference type="EC" id="3.1.1.17" evidence="6"/>
<evidence type="ECO:0000256" key="3">
    <source>
        <dbReference type="PIRSR" id="PIRSR605511-2"/>
    </source>
</evidence>
<feature type="signal peptide" evidence="4">
    <location>
        <begin position="1"/>
        <end position="21"/>
    </location>
</feature>
<dbReference type="InterPro" id="IPR011042">
    <property type="entry name" value="6-blade_b-propeller_TolB-like"/>
</dbReference>
<dbReference type="SUPFAM" id="SSF63829">
    <property type="entry name" value="Calcium-dependent phosphotriesterase"/>
    <property type="match status" value="1"/>
</dbReference>
<evidence type="ECO:0000259" key="5">
    <source>
        <dbReference type="Pfam" id="PF08450"/>
    </source>
</evidence>
<evidence type="ECO:0000256" key="2">
    <source>
        <dbReference type="PIRSR" id="PIRSR605511-1"/>
    </source>
</evidence>
<keyword evidence="3" id="KW-0862">Zinc</keyword>
<proteinExistence type="predicted"/>
<feature type="chain" id="PRO_5030978913" evidence="4">
    <location>
        <begin position="22"/>
        <end position="331"/>
    </location>
</feature>